<dbReference type="PANTHER" id="PTHR33164:SF101">
    <property type="entry name" value="TRANSCRIPTIONAL REPRESSOR MPRA"/>
    <property type="match status" value="1"/>
</dbReference>
<dbReference type="Proteomes" id="UP000216339">
    <property type="component" value="Unassembled WGS sequence"/>
</dbReference>
<dbReference type="SUPFAM" id="SSF46785">
    <property type="entry name" value="Winged helix' DNA-binding domain"/>
    <property type="match status" value="1"/>
</dbReference>
<gene>
    <name evidence="2" type="ORF">BSZ37_06315</name>
</gene>
<dbReference type="EMBL" id="MQWD01000001">
    <property type="protein sequence ID" value="PAP76084.1"/>
    <property type="molecule type" value="Genomic_DNA"/>
</dbReference>
<dbReference type="GO" id="GO:0006950">
    <property type="term" value="P:response to stress"/>
    <property type="evidence" value="ECO:0007669"/>
    <property type="project" value="TreeGrafter"/>
</dbReference>
<dbReference type="InterPro" id="IPR000835">
    <property type="entry name" value="HTH_MarR-typ"/>
</dbReference>
<organism evidence="2 3">
    <name type="scientific">Rubrivirga marina</name>
    <dbReference type="NCBI Taxonomy" id="1196024"/>
    <lineage>
        <taxon>Bacteria</taxon>
        <taxon>Pseudomonadati</taxon>
        <taxon>Rhodothermota</taxon>
        <taxon>Rhodothermia</taxon>
        <taxon>Rhodothermales</taxon>
        <taxon>Rubricoccaceae</taxon>
        <taxon>Rubrivirga</taxon>
    </lineage>
</organism>
<evidence type="ECO:0000313" key="3">
    <source>
        <dbReference type="Proteomes" id="UP000216339"/>
    </source>
</evidence>
<dbReference type="RefSeq" id="WP_095509725.1">
    <property type="nucleotide sequence ID" value="NZ_MQWD01000001.1"/>
</dbReference>
<accession>A0A271IZ41</accession>
<dbReference type="InterPro" id="IPR036390">
    <property type="entry name" value="WH_DNA-bd_sf"/>
</dbReference>
<dbReference type="OrthoDB" id="763883at2"/>
<protein>
    <submittedName>
        <fullName evidence="2">MarR family transcriptional regulator</fullName>
    </submittedName>
</protein>
<dbReference type="AlphaFoldDB" id="A0A271IZ41"/>
<dbReference type="InterPro" id="IPR036388">
    <property type="entry name" value="WH-like_DNA-bd_sf"/>
</dbReference>
<keyword evidence="3" id="KW-1185">Reference proteome</keyword>
<dbReference type="GO" id="GO:0003700">
    <property type="term" value="F:DNA-binding transcription factor activity"/>
    <property type="evidence" value="ECO:0007669"/>
    <property type="project" value="InterPro"/>
</dbReference>
<dbReference type="SMART" id="SM00347">
    <property type="entry name" value="HTH_MARR"/>
    <property type="match status" value="1"/>
</dbReference>
<evidence type="ECO:0000259" key="1">
    <source>
        <dbReference type="PROSITE" id="PS50995"/>
    </source>
</evidence>
<name>A0A271IZ41_9BACT</name>
<reference evidence="2 3" key="1">
    <citation type="submission" date="2016-11" db="EMBL/GenBank/DDBJ databases">
        <title>Study of marine rhodopsin-containing bacteria.</title>
        <authorList>
            <person name="Yoshizawa S."/>
            <person name="Kumagai Y."/>
            <person name="Kogure K."/>
        </authorList>
    </citation>
    <scope>NUCLEOTIDE SEQUENCE [LARGE SCALE GENOMIC DNA]</scope>
    <source>
        <strain evidence="2 3">SAORIC-28</strain>
    </source>
</reference>
<dbReference type="InterPro" id="IPR039422">
    <property type="entry name" value="MarR/SlyA-like"/>
</dbReference>
<comment type="caution">
    <text evidence="2">The sequence shown here is derived from an EMBL/GenBank/DDBJ whole genome shotgun (WGS) entry which is preliminary data.</text>
</comment>
<feature type="domain" description="HTH marR-type" evidence="1">
    <location>
        <begin position="17"/>
        <end position="150"/>
    </location>
</feature>
<dbReference type="Gene3D" id="1.10.10.10">
    <property type="entry name" value="Winged helix-like DNA-binding domain superfamily/Winged helix DNA-binding domain"/>
    <property type="match status" value="1"/>
</dbReference>
<evidence type="ECO:0000313" key="2">
    <source>
        <dbReference type="EMBL" id="PAP76084.1"/>
    </source>
</evidence>
<dbReference type="Pfam" id="PF12802">
    <property type="entry name" value="MarR_2"/>
    <property type="match status" value="1"/>
</dbReference>
<dbReference type="PROSITE" id="PS50995">
    <property type="entry name" value="HTH_MARR_2"/>
    <property type="match status" value="1"/>
</dbReference>
<dbReference type="PANTHER" id="PTHR33164">
    <property type="entry name" value="TRANSCRIPTIONAL REGULATOR, MARR FAMILY"/>
    <property type="match status" value="1"/>
</dbReference>
<dbReference type="PRINTS" id="PR00598">
    <property type="entry name" value="HTHMARR"/>
</dbReference>
<proteinExistence type="predicted"/>
<sequence>MTLSDLIQQDHFASLEQEALLNVLATASWISGEMTAAMAPHGVTQAQYNVLRILRGRHPERYACSEIGERLLDRTPDVTRLLVRLEARGLIKRERAEHDRRVVEVHITPEGLDVLSRLDAPVAEAIGRLGRHLTDDQLSQLSSLLETLRTDQEA</sequence>